<feature type="transmembrane region" description="Helical" evidence="4">
    <location>
        <begin position="874"/>
        <end position="892"/>
    </location>
</feature>
<accession>A0ABX6YEX6</accession>
<feature type="active site" description="Nucleophile" evidence="2">
    <location>
        <position position="121"/>
    </location>
</feature>
<dbReference type="InterPro" id="IPR024282">
    <property type="entry name" value="DUF3376"/>
</dbReference>
<feature type="transmembrane region" description="Helical" evidence="4">
    <location>
        <begin position="987"/>
        <end position="1004"/>
    </location>
</feature>
<proteinExistence type="predicted"/>
<feature type="transmembrane region" description="Helical" evidence="4">
    <location>
        <begin position="1016"/>
        <end position="1040"/>
    </location>
</feature>
<organism evidence="6 7">
    <name type="scientific">Paramicrobacterium chengjingii</name>
    <dbReference type="NCBI Taxonomy" id="2769067"/>
    <lineage>
        <taxon>Bacteria</taxon>
        <taxon>Bacillati</taxon>
        <taxon>Actinomycetota</taxon>
        <taxon>Actinomycetes</taxon>
        <taxon>Micrococcales</taxon>
        <taxon>Microbacteriaceae</taxon>
        <taxon>Paramicrobacterium</taxon>
    </lineage>
</organism>
<dbReference type="SUPFAM" id="SSF52151">
    <property type="entry name" value="FabD/lysophospholipase-like"/>
    <property type="match status" value="1"/>
</dbReference>
<evidence type="ECO:0000256" key="4">
    <source>
        <dbReference type="SAM" id="Phobius"/>
    </source>
</evidence>
<gene>
    <name evidence="6" type="ORF">HCR76_09815</name>
</gene>
<evidence type="ECO:0000256" key="3">
    <source>
        <dbReference type="SAM" id="MobiDB-lite"/>
    </source>
</evidence>
<evidence type="ECO:0000256" key="2">
    <source>
        <dbReference type="PROSITE-ProRule" id="PRU01161"/>
    </source>
</evidence>
<evidence type="ECO:0000256" key="1">
    <source>
        <dbReference type="ARBA" id="ARBA00023098"/>
    </source>
</evidence>
<name>A0ABX6YEX6_9MICO</name>
<keyword evidence="4" id="KW-1133">Transmembrane helix</keyword>
<keyword evidence="1 2" id="KW-0443">Lipid metabolism</keyword>
<feature type="transmembrane region" description="Helical" evidence="4">
    <location>
        <begin position="1113"/>
        <end position="1133"/>
    </location>
</feature>
<evidence type="ECO:0000313" key="7">
    <source>
        <dbReference type="Proteomes" id="UP000662814"/>
    </source>
</evidence>
<dbReference type="InterPro" id="IPR002641">
    <property type="entry name" value="PNPLA_dom"/>
</dbReference>
<feature type="domain" description="PNPLA" evidence="5">
    <location>
        <begin position="40"/>
        <end position="330"/>
    </location>
</feature>
<dbReference type="Gene3D" id="3.40.1090.10">
    <property type="entry name" value="Cytosolic phospholipase A2 catalytic domain"/>
    <property type="match status" value="1"/>
</dbReference>
<dbReference type="RefSeq" id="WP_166992802.1">
    <property type="nucleotide sequence ID" value="NZ_CP061169.1"/>
</dbReference>
<feature type="transmembrane region" description="Helical" evidence="4">
    <location>
        <begin position="963"/>
        <end position="981"/>
    </location>
</feature>
<dbReference type="Pfam" id="PF01734">
    <property type="entry name" value="Patatin"/>
    <property type="match status" value="1"/>
</dbReference>
<dbReference type="InterPro" id="IPR016035">
    <property type="entry name" value="Acyl_Trfase/lysoPLipase"/>
</dbReference>
<feature type="region of interest" description="Disordered" evidence="3">
    <location>
        <begin position="347"/>
        <end position="376"/>
    </location>
</feature>
<feature type="transmembrane region" description="Helical" evidence="4">
    <location>
        <begin position="1080"/>
        <end position="1101"/>
    </location>
</feature>
<feature type="transmembrane region" description="Helical" evidence="4">
    <location>
        <begin position="1052"/>
        <end position="1073"/>
    </location>
</feature>
<keyword evidence="4" id="KW-0812">Transmembrane</keyword>
<protein>
    <submittedName>
        <fullName evidence="6">DUF3376 domain-containing protein</fullName>
    </submittedName>
</protein>
<evidence type="ECO:0000259" key="5">
    <source>
        <dbReference type="PROSITE" id="PS51635"/>
    </source>
</evidence>
<feature type="short sequence motif" description="GXSXG" evidence="2">
    <location>
        <begin position="119"/>
        <end position="123"/>
    </location>
</feature>
<feature type="active site" description="Proton acceptor" evidence="2">
    <location>
        <position position="317"/>
    </location>
</feature>
<keyword evidence="7" id="KW-1185">Reference proteome</keyword>
<keyword evidence="2" id="KW-0442">Lipid degradation</keyword>
<keyword evidence="2" id="KW-0378">Hydrolase</keyword>
<dbReference type="Pfam" id="PF11856">
    <property type="entry name" value="DUF3376"/>
    <property type="match status" value="1"/>
</dbReference>
<sequence length="1155" mass="123510">MAQASGQVVALGVGPGSAPGLASVAELGDGPYRHVLRVALALRGGVSLAVWIGGAVAELDVARRVRIRQTSSGWDAFYTPPTGSSPPTPDTPEVVRAREYGRLLAAASFDSIEIDVLAGASAGGLNAVVYAVAQRAGASVNPLLETWQDAADIRRLLQPPGFTRVDSLLRGDYYFWPRVTRALHDLYDDKRIPHNDLHRSSAVSIDLAATVIDSADRSVPGARDSRGYFHFVGSDSADGADRGRSIPAQIGDGADLARLAYAARSTSSYPGAFEPALIFSSTKNASDGPEGDATHIDMSYAFSGHRPSWNHPFRVIDGSILDEVPIDQAFKAARRSASETSSSRLVLYLDPSPPAPSPRTIRPTRYGPTEPPRGPLSVMRRFADRQSRILNVLRFGGGSLDDREPGADEIAHIERFRLGLLREHARGDAYAAAQTAAHFDADAARRAYVRYRASADVQYLSTVTADPSAWQNSANIASRSVWRAWDGTDREDLEHAANERYSRATNESAASTVVDAIALGPQGVLDAALCGLSWVRALERLPPEALPEGTSIADIRMTLYRVLGAATDARDATVVDVLDSARSGISPATRAIDTWITVQETTDVSTLWGELDTIVCLLREISPAVEGNGVWAHSPFSVFPARGAGARDLAPFLAPRGIPEPISALSFERLTADEPPAHSEQFTTLIRRRQRRRARIALSLDPADVTDESLVRLFTGPTLTADDKLSGSLLFNFGGFLSRTWRANDWWWGRLDASAAIVRIFSERSRDDAQAAHVTDSLDAVQTALFTELAASPEAPLSGRDTPRSIPEIREAFEFGADSLDNLTPQYRLAIASRTLRIASRALSSSIGPVGRILVTLARPLAVATPLATTPLRAALLGATIGLTVAVTTGLTGASGPTNLAVTWPAHLISAVIICTSIAGYLSASRRWQHVIRGLHRVELSLPRDTVANVVALRSQARMQGGALCGLAAVTSLAASIVVALRGLDSTWWILIAAAIAIAVHARVRSLDPSASPHPSPFYVVGFAVFFVWAAMIIAIPLVLGPLQIDHRLVTPVTIAIAGGLGSVLLTVGWLTPGWSLRGLLANPFSTSVLSAFAGGIPVWIATRMTQTPFPVLTTVSTVIIAIGLWGTTLWWLPELPPGAHDRPTENDVRRPAAV</sequence>
<dbReference type="PROSITE" id="PS51635">
    <property type="entry name" value="PNPLA"/>
    <property type="match status" value="1"/>
</dbReference>
<dbReference type="Proteomes" id="UP000662814">
    <property type="component" value="Chromosome"/>
</dbReference>
<dbReference type="EMBL" id="CP061169">
    <property type="protein sequence ID" value="QPZ37159.1"/>
    <property type="molecule type" value="Genomic_DNA"/>
</dbReference>
<evidence type="ECO:0000313" key="6">
    <source>
        <dbReference type="EMBL" id="QPZ37159.1"/>
    </source>
</evidence>
<comment type="caution">
    <text evidence="2">Lacks conserved residue(s) required for the propagation of feature annotation.</text>
</comment>
<reference evidence="6 7" key="1">
    <citation type="submission" date="2020-12" db="EMBL/GenBank/DDBJ databases">
        <title>Microbacterium sp. HY060.</title>
        <authorList>
            <person name="Zhou J."/>
        </authorList>
    </citation>
    <scope>NUCLEOTIDE SEQUENCE [LARGE SCALE GENOMIC DNA]</scope>
    <source>
        <strain evidence="6 7">HY60</strain>
    </source>
</reference>
<keyword evidence="4" id="KW-0472">Membrane</keyword>
<feature type="transmembrane region" description="Helical" evidence="4">
    <location>
        <begin position="904"/>
        <end position="924"/>
    </location>
</feature>